<evidence type="ECO:0000256" key="1">
    <source>
        <dbReference type="SAM" id="MobiDB-lite"/>
    </source>
</evidence>
<dbReference type="PANTHER" id="PTHR28069:SF1">
    <property type="entry name" value="PROTEIN MSS51, MITOCHONDRIAL"/>
    <property type="match status" value="1"/>
</dbReference>
<keyword evidence="4" id="KW-1185">Reference proteome</keyword>
<feature type="compositionally biased region" description="Basic residues" evidence="1">
    <location>
        <begin position="288"/>
        <end position="299"/>
    </location>
</feature>
<dbReference type="InterPro" id="IPR046824">
    <property type="entry name" value="Mss51-like_C"/>
</dbReference>
<reference evidence="3 4" key="1">
    <citation type="journal article" date="2009" name="Science">
        <title>Green evolution and dynamic adaptations revealed by genomes of the marine picoeukaryotes Micromonas.</title>
        <authorList>
            <person name="Worden A.Z."/>
            <person name="Lee J.H."/>
            <person name="Mock T."/>
            <person name="Rouze P."/>
            <person name="Simmons M.P."/>
            <person name="Aerts A.L."/>
            <person name="Allen A.E."/>
            <person name="Cuvelier M.L."/>
            <person name="Derelle E."/>
            <person name="Everett M.V."/>
            <person name="Foulon E."/>
            <person name="Grimwood J."/>
            <person name="Gundlach H."/>
            <person name="Henrissat B."/>
            <person name="Napoli C."/>
            <person name="McDonald S.M."/>
            <person name="Parker M.S."/>
            <person name="Rombauts S."/>
            <person name="Salamov A."/>
            <person name="Von Dassow P."/>
            <person name="Badger J.H."/>
            <person name="Coutinho P.M."/>
            <person name="Demir E."/>
            <person name="Dubchak I."/>
            <person name="Gentemann C."/>
            <person name="Eikrem W."/>
            <person name="Gready J.E."/>
            <person name="John U."/>
            <person name="Lanier W."/>
            <person name="Lindquist E.A."/>
            <person name="Lucas S."/>
            <person name="Mayer K.F."/>
            <person name="Moreau H."/>
            <person name="Not F."/>
            <person name="Otillar R."/>
            <person name="Panaud O."/>
            <person name="Pangilinan J."/>
            <person name="Paulsen I."/>
            <person name="Piegu B."/>
            <person name="Poliakov A."/>
            <person name="Robbens S."/>
            <person name="Schmutz J."/>
            <person name="Toulza E."/>
            <person name="Wyss T."/>
            <person name="Zelensky A."/>
            <person name="Zhou K."/>
            <person name="Armbrust E.V."/>
            <person name="Bhattacharya D."/>
            <person name="Goodenough U.W."/>
            <person name="Van de Peer Y."/>
            <person name="Grigoriev I.V."/>
        </authorList>
    </citation>
    <scope>NUCLEOTIDE SEQUENCE [LARGE SCALE GENOMIC DNA]</scope>
    <source>
        <strain evidence="3 4">CCMP1545</strain>
    </source>
</reference>
<evidence type="ECO:0000313" key="4">
    <source>
        <dbReference type="Proteomes" id="UP000001876"/>
    </source>
</evidence>
<organism evidence="4">
    <name type="scientific">Micromonas pusilla (strain CCMP1545)</name>
    <name type="common">Picoplanktonic green alga</name>
    <dbReference type="NCBI Taxonomy" id="564608"/>
    <lineage>
        <taxon>Eukaryota</taxon>
        <taxon>Viridiplantae</taxon>
        <taxon>Chlorophyta</taxon>
        <taxon>Mamiellophyceae</taxon>
        <taxon>Mamiellales</taxon>
        <taxon>Mamiellaceae</taxon>
        <taxon>Micromonas</taxon>
    </lineage>
</organism>
<dbReference type="Pfam" id="PF20179">
    <property type="entry name" value="MSS51_C"/>
    <property type="match status" value="1"/>
</dbReference>
<protein>
    <submittedName>
        <fullName evidence="3">Predicted protein</fullName>
    </submittedName>
</protein>
<evidence type="ECO:0000313" key="3">
    <source>
        <dbReference type="EMBL" id="EEH60257.1"/>
    </source>
</evidence>
<feature type="compositionally biased region" description="Pro residues" evidence="1">
    <location>
        <begin position="1"/>
        <end position="19"/>
    </location>
</feature>
<evidence type="ECO:0000259" key="2">
    <source>
        <dbReference type="Pfam" id="PF20179"/>
    </source>
</evidence>
<dbReference type="RefSeq" id="XP_003055005.1">
    <property type="nucleotide sequence ID" value="XM_003054959.1"/>
</dbReference>
<proteinExistence type="predicted"/>
<dbReference type="AlphaFoldDB" id="C1MHS5"/>
<dbReference type="PANTHER" id="PTHR28069">
    <property type="entry name" value="GH20023P"/>
    <property type="match status" value="1"/>
</dbReference>
<feature type="compositionally biased region" description="Basic and acidic residues" evidence="1">
    <location>
        <begin position="300"/>
        <end position="323"/>
    </location>
</feature>
<dbReference type="EMBL" id="GG663735">
    <property type="protein sequence ID" value="EEH60257.1"/>
    <property type="molecule type" value="Genomic_DNA"/>
</dbReference>
<accession>C1MHS5</accession>
<feature type="domain" description="Mitochondrial splicing suppressor 51-like C-terminal" evidence="2">
    <location>
        <begin position="104"/>
        <end position="267"/>
    </location>
</feature>
<gene>
    <name evidence="3" type="ORF">MICPUCDRAFT_61430</name>
</gene>
<name>C1MHS5_MICPC</name>
<dbReference type="Proteomes" id="UP000001876">
    <property type="component" value="Unassembled WGS sequence"/>
</dbReference>
<dbReference type="GeneID" id="9680534"/>
<dbReference type="KEGG" id="mpp:MICPUCDRAFT_61430"/>
<sequence length="374" mass="39656">MDPPPPPDPPRAAPPPPPNSSTSAASRGEDCVGVGGTLSWTTSTDFTPVPPPPPPASKNVAPRGVDLRDAKDWEDYVHTRWSIAGRGDDQPVLTPHALDGLSFPVTLARALQLESVRGSIAAARRTSASAAAAPLTIVIAGASSKTEQFLLEHTRYWEEVPICAPQPGSGGGGEIHLVFVGPDAREDAAAAAPPRRLSPVLTASARRGTVGAFLSRELPDGHPAVVVGFNTGMGGGGGDLARAWAGDLVEILSREHLPMVLTAANDYADLRGEVAVFRALGAPRRTLSRVHAHGRRARGRARDARGRRGHGRAKDGELRERVFVRRARVPAGERQRERAERRRARRARGESRGARRGGEMGRAGDATLSETTTT</sequence>
<feature type="region of interest" description="Disordered" evidence="1">
    <location>
        <begin position="288"/>
        <end position="374"/>
    </location>
</feature>
<feature type="region of interest" description="Disordered" evidence="1">
    <location>
        <begin position="1"/>
        <end position="64"/>
    </location>
</feature>
<dbReference type="OrthoDB" id="5282002at2759"/>
<feature type="compositionally biased region" description="Basic and acidic residues" evidence="1">
    <location>
        <begin position="347"/>
        <end position="359"/>
    </location>
</feature>
<feature type="compositionally biased region" description="Basic and acidic residues" evidence="1">
    <location>
        <begin position="331"/>
        <end position="340"/>
    </location>
</feature>